<dbReference type="RefSeq" id="WP_120519321.1">
    <property type="nucleotide sequence ID" value="NZ_QXZY01000018.1"/>
</dbReference>
<gene>
    <name evidence="1" type="ORF">EG028_26945</name>
</gene>
<protein>
    <submittedName>
        <fullName evidence="1">Uncharacterized protein</fullName>
    </submittedName>
</protein>
<keyword evidence="2" id="KW-1185">Reference proteome</keyword>
<name>A0A3N4MRS3_9BACT</name>
<dbReference type="OrthoDB" id="644481at2"/>
<evidence type="ECO:0000313" key="2">
    <source>
        <dbReference type="Proteomes" id="UP000279089"/>
    </source>
</evidence>
<sequence>MISWNFLAFFLVQMSFSQPDTRAFPIADFNDKLKTAEWMISYDSAAWRMSELVSHVDNDLLARMGREWFCFRGPDSLWNGVYGKYKDGKYDLVVQYHIDESDSISEVKEKLDSNMLVAVSQAINTAYTEAGLRLGKSYVRFNKFVRYHNDQTITIWLLPALQPNEIALYGGEFYYRFDKTGAKVLDRWEYFQGFKGFRFGKAREVKLEYEAVTAPPQGAVYFALQYREQFKGVHIETKENSSRLNFNQVKGYYWEHKEKDLRKIVN</sequence>
<dbReference type="Proteomes" id="UP000279089">
    <property type="component" value="Unassembled WGS sequence"/>
</dbReference>
<reference evidence="2" key="1">
    <citation type="submission" date="2018-11" db="EMBL/GenBank/DDBJ databases">
        <title>Chitinophaga lutea sp.nov., isolate from arsenic contaminated soil.</title>
        <authorList>
            <person name="Zong Y."/>
        </authorList>
    </citation>
    <scope>NUCLEOTIDE SEQUENCE [LARGE SCALE GENOMIC DNA]</scope>
    <source>
        <strain evidence="2">YLT18</strain>
    </source>
</reference>
<comment type="caution">
    <text evidence="1">The sequence shown here is derived from an EMBL/GenBank/DDBJ whole genome shotgun (WGS) entry which is preliminary data.</text>
</comment>
<dbReference type="EMBL" id="RMBX01000019">
    <property type="protein sequence ID" value="RPD38053.1"/>
    <property type="molecule type" value="Genomic_DNA"/>
</dbReference>
<dbReference type="AlphaFoldDB" id="A0A3N4MRS3"/>
<organism evidence="1 2">
    <name type="scientific">Chitinophaga barathri</name>
    <dbReference type="NCBI Taxonomy" id="1647451"/>
    <lineage>
        <taxon>Bacteria</taxon>
        <taxon>Pseudomonadati</taxon>
        <taxon>Bacteroidota</taxon>
        <taxon>Chitinophagia</taxon>
        <taxon>Chitinophagales</taxon>
        <taxon>Chitinophagaceae</taxon>
        <taxon>Chitinophaga</taxon>
    </lineage>
</organism>
<accession>A0A3N4MRS3</accession>
<proteinExistence type="predicted"/>
<evidence type="ECO:0000313" key="1">
    <source>
        <dbReference type="EMBL" id="RPD38053.1"/>
    </source>
</evidence>